<dbReference type="OrthoDB" id="5137722at2"/>
<evidence type="ECO:0000313" key="10">
    <source>
        <dbReference type="EMBL" id="MPV37651.1"/>
    </source>
</evidence>
<protein>
    <recommendedName>
        <fullName evidence="1">non-specific serine/threonine protein kinase</fullName>
        <ecNumber evidence="1">2.7.11.1</ecNumber>
    </recommendedName>
</protein>
<dbReference type="PANTHER" id="PTHR43289">
    <property type="entry name" value="MITOGEN-ACTIVATED PROTEIN KINASE KINASE KINASE 20-RELATED"/>
    <property type="match status" value="1"/>
</dbReference>
<evidence type="ECO:0000256" key="7">
    <source>
        <dbReference type="SAM" id="MobiDB-lite"/>
    </source>
</evidence>
<dbReference type="AlphaFoldDB" id="A0A6N7EJQ8"/>
<keyword evidence="5 10" id="KW-0418">Kinase</keyword>
<feature type="region of interest" description="Disordered" evidence="7">
    <location>
        <begin position="272"/>
        <end position="294"/>
    </location>
</feature>
<keyword evidence="6" id="KW-0067">ATP-binding</keyword>
<dbReference type="Proteomes" id="UP000437709">
    <property type="component" value="Unassembled WGS sequence"/>
</dbReference>
<dbReference type="InterPro" id="IPR011009">
    <property type="entry name" value="Kinase-like_dom_sf"/>
</dbReference>
<keyword evidence="8" id="KW-0472">Membrane</keyword>
<keyword evidence="8" id="KW-1133">Transmembrane helix</keyword>
<feature type="compositionally biased region" description="Basic residues" evidence="7">
    <location>
        <begin position="283"/>
        <end position="294"/>
    </location>
</feature>
<dbReference type="EC" id="2.7.11.1" evidence="1"/>
<evidence type="ECO:0000259" key="9">
    <source>
        <dbReference type="PROSITE" id="PS50011"/>
    </source>
</evidence>
<dbReference type="Pfam" id="PF00069">
    <property type="entry name" value="Pkinase"/>
    <property type="match status" value="1"/>
</dbReference>
<evidence type="ECO:0000256" key="8">
    <source>
        <dbReference type="SAM" id="Phobius"/>
    </source>
</evidence>
<proteinExistence type="predicted"/>
<keyword evidence="2" id="KW-0723">Serine/threonine-protein kinase</keyword>
<sequence>MPCGWRRRRRPTRCLARAVPFRRRRSRPTPGPRVPGYRLLTPVGFGAGGAVWSARDGAGRPVAVSFVALPAGERGSATLRRLGALRSGIHPHLPRVLDVVGLAQGRCALVTEVVAGPTLATVHAARGGLPAPELATLLGALGSALGYLHDRGIIHGDVAPRNVIIAAGGVPVLVDLVGEVSHEKGTAGFVAPERARGAPASRAADVWALGQVLRWAAAPDTGARLVEAALAEHPAARPGARDLAAMAPGLADAAEIVLPDDADLAQAQLRAGAGTTPTELARTRRPRRRHRRTGRRVAVGTAVVALLIGTGAAVLAVGGEDDDAPLAAAEASAVAADLLQRRDAALMDADAAALADLTVPGSAAAEADAALLARLRGSGLRVDGLETGAVEVEVVRHGPGPEVVVDVVSHQGPYVLVPADAAPDPDVPSTPVAPQGDRCVRLVLAGPAPWRVSSTGPCGE</sequence>
<feature type="transmembrane region" description="Helical" evidence="8">
    <location>
        <begin position="297"/>
        <end position="317"/>
    </location>
</feature>
<evidence type="ECO:0000256" key="6">
    <source>
        <dbReference type="ARBA" id="ARBA00022840"/>
    </source>
</evidence>
<organism evidence="10 11">
    <name type="scientific">Georgenia subflava</name>
    <dbReference type="NCBI Taxonomy" id="1622177"/>
    <lineage>
        <taxon>Bacteria</taxon>
        <taxon>Bacillati</taxon>
        <taxon>Actinomycetota</taxon>
        <taxon>Actinomycetes</taxon>
        <taxon>Micrococcales</taxon>
        <taxon>Bogoriellaceae</taxon>
        <taxon>Georgenia</taxon>
    </lineage>
</organism>
<evidence type="ECO:0000256" key="3">
    <source>
        <dbReference type="ARBA" id="ARBA00022679"/>
    </source>
</evidence>
<keyword evidence="11" id="KW-1185">Reference proteome</keyword>
<keyword evidence="8" id="KW-0812">Transmembrane</keyword>
<accession>A0A6N7EJQ8</accession>
<gene>
    <name evidence="10" type="ORF">GB881_11480</name>
</gene>
<dbReference type="GO" id="GO:0005524">
    <property type="term" value="F:ATP binding"/>
    <property type="evidence" value="ECO:0007669"/>
    <property type="project" value="UniProtKB-KW"/>
</dbReference>
<dbReference type="PROSITE" id="PS00109">
    <property type="entry name" value="PROTEIN_KINASE_TYR"/>
    <property type="match status" value="1"/>
</dbReference>
<keyword evidence="3" id="KW-0808">Transferase</keyword>
<evidence type="ECO:0000256" key="1">
    <source>
        <dbReference type="ARBA" id="ARBA00012513"/>
    </source>
</evidence>
<name>A0A6N7EJQ8_9MICO</name>
<dbReference type="InterPro" id="IPR008266">
    <property type="entry name" value="Tyr_kinase_AS"/>
</dbReference>
<dbReference type="InterPro" id="IPR000719">
    <property type="entry name" value="Prot_kinase_dom"/>
</dbReference>
<feature type="domain" description="Protein kinase" evidence="9">
    <location>
        <begin position="37"/>
        <end position="293"/>
    </location>
</feature>
<evidence type="ECO:0000313" key="11">
    <source>
        <dbReference type="Proteomes" id="UP000437709"/>
    </source>
</evidence>
<dbReference type="SUPFAM" id="SSF56112">
    <property type="entry name" value="Protein kinase-like (PK-like)"/>
    <property type="match status" value="1"/>
</dbReference>
<dbReference type="Gene3D" id="1.10.510.10">
    <property type="entry name" value="Transferase(Phosphotransferase) domain 1"/>
    <property type="match status" value="1"/>
</dbReference>
<reference evidence="10 11" key="1">
    <citation type="submission" date="2019-10" db="EMBL/GenBank/DDBJ databases">
        <title>Georgenia wutianyii sp. nov. and Georgenia yuyongxinii sp. nov. isolated from plateau pika (Ochotona curzoniae) in the Qinghai-Tibet plateau of China.</title>
        <authorList>
            <person name="Tian Z."/>
        </authorList>
    </citation>
    <scope>NUCLEOTIDE SEQUENCE [LARGE SCALE GENOMIC DNA]</scope>
    <source>
        <strain evidence="10 11">JCM 19765</strain>
    </source>
</reference>
<dbReference type="EMBL" id="WHPC01000044">
    <property type="protein sequence ID" value="MPV37651.1"/>
    <property type="molecule type" value="Genomic_DNA"/>
</dbReference>
<dbReference type="PANTHER" id="PTHR43289:SF6">
    <property type="entry name" value="SERINE_THREONINE-PROTEIN KINASE NEKL-3"/>
    <property type="match status" value="1"/>
</dbReference>
<comment type="caution">
    <text evidence="10">The sequence shown here is derived from an EMBL/GenBank/DDBJ whole genome shotgun (WGS) entry which is preliminary data.</text>
</comment>
<evidence type="ECO:0000256" key="5">
    <source>
        <dbReference type="ARBA" id="ARBA00022777"/>
    </source>
</evidence>
<evidence type="ECO:0000256" key="4">
    <source>
        <dbReference type="ARBA" id="ARBA00022741"/>
    </source>
</evidence>
<keyword evidence="4" id="KW-0547">Nucleotide-binding</keyword>
<dbReference type="SMART" id="SM00220">
    <property type="entry name" value="S_TKc"/>
    <property type="match status" value="1"/>
</dbReference>
<dbReference type="GO" id="GO:0004674">
    <property type="term" value="F:protein serine/threonine kinase activity"/>
    <property type="evidence" value="ECO:0007669"/>
    <property type="project" value="UniProtKB-KW"/>
</dbReference>
<evidence type="ECO:0000256" key="2">
    <source>
        <dbReference type="ARBA" id="ARBA00022527"/>
    </source>
</evidence>
<dbReference type="PROSITE" id="PS50011">
    <property type="entry name" value="PROTEIN_KINASE_DOM"/>
    <property type="match status" value="1"/>
</dbReference>